<dbReference type="EMBL" id="CP133616">
    <property type="protein sequence ID" value="WMV29918.1"/>
    <property type="molecule type" value="Genomic_DNA"/>
</dbReference>
<evidence type="ECO:0000313" key="2">
    <source>
        <dbReference type="EMBL" id="WMV29918.1"/>
    </source>
</evidence>
<keyword evidence="3" id="KW-1185">Reference proteome</keyword>
<dbReference type="AlphaFoldDB" id="A0AAF0TYJ7"/>
<gene>
    <name evidence="2" type="ORF">MTR67_023303</name>
</gene>
<proteinExistence type="predicted"/>
<reference evidence="2" key="1">
    <citation type="submission" date="2023-08" db="EMBL/GenBank/DDBJ databases">
        <title>A de novo genome assembly of Solanum verrucosum Schlechtendal, a Mexican diploid species geographically isolated from the other diploid A-genome species in potato relatives.</title>
        <authorList>
            <person name="Hosaka K."/>
        </authorList>
    </citation>
    <scope>NUCLEOTIDE SEQUENCE</scope>
    <source>
        <tissue evidence="2">Young leaves</tissue>
    </source>
</reference>
<organism evidence="2 3">
    <name type="scientific">Solanum verrucosum</name>
    <dbReference type="NCBI Taxonomy" id="315347"/>
    <lineage>
        <taxon>Eukaryota</taxon>
        <taxon>Viridiplantae</taxon>
        <taxon>Streptophyta</taxon>
        <taxon>Embryophyta</taxon>
        <taxon>Tracheophyta</taxon>
        <taxon>Spermatophyta</taxon>
        <taxon>Magnoliopsida</taxon>
        <taxon>eudicotyledons</taxon>
        <taxon>Gunneridae</taxon>
        <taxon>Pentapetalae</taxon>
        <taxon>asterids</taxon>
        <taxon>lamiids</taxon>
        <taxon>Solanales</taxon>
        <taxon>Solanaceae</taxon>
        <taxon>Solanoideae</taxon>
        <taxon>Solaneae</taxon>
        <taxon>Solanum</taxon>
    </lineage>
</organism>
<accession>A0AAF0TYJ7</accession>
<dbReference type="Proteomes" id="UP001234989">
    <property type="component" value="Chromosome 5"/>
</dbReference>
<sequence length="50" mass="6064">MMFQLIFFSSIATTFFLFHYLPMDNIKHQQHPRLLDRGETCRKLKVTKFS</sequence>
<evidence type="ECO:0000256" key="1">
    <source>
        <dbReference type="SAM" id="Phobius"/>
    </source>
</evidence>
<feature type="transmembrane region" description="Helical" evidence="1">
    <location>
        <begin position="6"/>
        <end position="23"/>
    </location>
</feature>
<keyword evidence="1" id="KW-0812">Transmembrane</keyword>
<protein>
    <submittedName>
        <fullName evidence="2">Uncharacterized protein</fullName>
    </submittedName>
</protein>
<evidence type="ECO:0000313" key="3">
    <source>
        <dbReference type="Proteomes" id="UP001234989"/>
    </source>
</evidence>
<keyword evidence="1" id="KW-1133">Transmembrane helix</keyword>
<name>A0AAF0TYJ7_SOLVR</name>
<keyword evidence="1" id="KW-0472">Membrane</keyword>